<evidence type="ECO:0000313" key="7">
    <source>
        <dbReference type="EMBL" id="RKN81089.1"/>
    </source>
</evidence>
<dbReference type="Pfam" id="PF01070">
    <property type="entry name" value="FMN_dh"/>
    <property type="match status" value="1"/>
</dbReference>
<evidence type="ECO:0000256" key="1">
    <source>
        <dbReference type="ARBA" id="ARBA00001917"/>
    </source>
</evidence>
<dbReference type="GO" id="GO:0010181">
    <property type="term" value="F:FMN binding"/>
    <property type="evidence" value="ECO:0007669"/>
    <property type="project" value="InterPro"/>
</dbReference>
<comment type="cofactor">
    <cofactor evidence="1">
        <name>FMN</name>
        <dbReference type="ChEBI" id="CHEBI:58210"/>
    </cofactor>
</comment>
<dbReference type="PROSITE" id="PS00557">
    <property type="entry name" value="FMN_HYDROXY_ACID_DH_1"/>
    <property type="match status" value="1"/>
</dbReference>
<dbReference type="CDD" id="cd02809">
    <property type="entry name" value="alpha_hydroxyacid_oxid_FMN"/>
    <property type="match status" value="1"/>
</dbReference>
<feature type="binding site" evidence="5">
    <location>
        <position position="166"/>
    </location>
    <ligand>
        <name>FMN</name>
        <dbReference type="ChEBI" id="CHEBI:58210"/>
    </ligand>
</feature>
<dbReference type="Proteomes" id="UP000276603">
    <property type="component" value="Unassembled WGS sequence"/>
</dbReference>
<feature type="binding site" evidence="5">
    <location>
        <position position="117"/>
    </location>
    <ligand>
        <name>FMN</name>
        <dbReference type="ChEBI" id="CHEBI:58210"/>
    </ligand>
</feature>
<dbReference type="PIRSF" id="PIRSF000138">
    <property type="entry name" value="Al-hdrx_acd_dh"/>
    <property type="match status" value="1"/>
</dbReference>
<gene>
    <name evidence="7" type="ORF">D7Z94_09080</name>
</gene>
<feature type="binding site" evidence="5">
    <location>
        <position position="138"/>
    </location>
    <ligand>
        <name>FMN</name>
        <dbReference type="ChEBI" id="CHEBI:58210"/>
    </ligand>
</feature>
<proteinExistence type="inferred from homology"/>
<feature type="binding site" evidence="5">
    <location>
        <begin position="316"/>
        <end position="320"/>
    </location>
    <ligand>
        <name>FMN</name>
        <dbReference type="ChEBI" id="CHEBI:58210"/>
    </ligand>
</feature>
<accession>A0A3B0CAT6</accession>
<dbReference type="SUPFAM" id="SSF51395">
    <property type="entry name" value="FMN-linked oxidoreductases"/>
    <property type="match status" value="1"/>
</dbReference>
<feature type="binding site" evidence="5">
    <location>
        <position position="288"/>
    </location>
    <ligand>
        <name>glyoxylate</name>
        <dbReference type="ChEBI" id="CHEBI:36655"/>
    </ligand>
</feature>
<dbReference type="RefSeq" id="WP_120711246.1">
    <property type="nucleotide sequence ID" value="NZ_RBCJ01000002.1"/>
</dbReference>
<feature type="binding site" evidence="5">
    <location>
        <begin position="88"/>
        <end position="90"/>
    </location>
    <ligand>
        <name>FMN</name>
        <dbReference type="ChEBI" id="CHEBI:58210"/>
    </ligand>
</feature>
<feature type="binding site" evidence="5">
    <location>
        <position position="261"/>
    </location>
    <ligand>
        <name>FMN</name>
        <dbReference type="ChEBI" id="CHEBI:58210"/>
    </ligand>
</feature>
<dbReference type="AlphaFoldDB" id="A0A3B0CAT6"/>
<dbReference type="InterPro" id="IPR013785">
    <property type="entry name" value="Aldolase_TIM"/>
</dbReference>
<dbReference type="InterPro" id="IPR008259">
    <property type="entry name" value="FMN_hydac_DH_AS"/>
</dbReference>
<feature type="active site" description="Proton acceptor" evidence="4">
    <location>
        <position position="285"/>
    </location>
</feature>
<keyword evidence="5" id="KW-0288">FMN</keyword>
<evidence type="ECO:0000256" key="5">
    <source>
        <dbReference type="PIRSR" id="PIRSR000138-2"/>
    </source>
</evidence>
<dbReference type="PROSITE" id="PS51349">
    <property type="entry name" value="FMN_HYDROXY_ACID_DH_2"/>
    <property type="match status" value="1"/>
</dbReference>
<evidence type="ECO:0000313" key="8">
    <source>
        <dbReference type="Proteomes" id="UP000276603"/>
    </source>
</evidence>
<sequence length="388" mass="42983">MSYEKKREQFSNRYPTVMDLAERAKKRMPQVALAYLDGGTGDEALLQQNHTAFQRIAFIPRFCKGPLQVNTETKLFGKTYAAPIGMAPVGLTGLMWPKAEHFLAATAKRLQIPFCLSTVATETPETVGEIVGDMGWFQLYPPKDKPLLHSLLQRAKDTGFHTLVVTADVPMASRRERSKRAGLSMPPKITLKMIWQGITHPNWTYHTLLRGMPRLRTVEHYANNNDMKFVSGFVGNRLGGTLDWDYCQELKALWKGPVVLKGILHPEDAVKAVEIGLDGIYVSNHGGRQFNGAVTALEALPHIVKEVKGRVPILFDSGIRTGLDAMRALYLGADFILAGRPFIWGVAALGKFGGDHTAHILIDDLKNNMVQLGVESVAELRKAEITLG</sequence>
<dbReference type="PANTHER" id="PTHR10578:SF143">
    <property type="entry name" value="FMN-DEPENDENT ALPHA-HYDROXY ACID DEHYDROGENASE PB1A11.03"/>
    <property type="match status" value="1"/>
</dbReference>
<keyword evidence="5" id="KW-0285">Flavoprotein</keyword>
<feature type="binding site" evidence="5">
    <location>
        <position position="140"/>
    </location>
    <ligand>
        <name>glyoxylate</name>
        <dbReference type="ChEBI" id="CHEBI:36655"/>
    </ligand>
</feature>
<dbReference type="InterPro" id="IPR000262">
    <property type="entry name" value="FMN-dep_DH"/>
</dbReference>
<feature type="domain" description="FMN hydroxy acid dehydrogenase" evidence="6">
    <location>
        <begin position="9"/>
        <end position="388"/>
    </location>
</feature>
<comment type="similarity">
    <text evidence="3">Belongs to the FMN-dependent alpha-hydroxy acid dehydrogenase family.</text>
</comment>
<feature type="binding site" evidence="5">
    <location>
        <begin position="339"/>
        <end position="340"/>
    </location>
    <ligand>
        <name>FMN</name>
        <dbReference type="ChEBI" id="CHEBI:58210"/>
    </ligand>
</feature>
<dbReference type="PANTHER" id="PTHR10578">
    <property type="entry name" value="S -2-HYDROXY-ACID OXIDASE-RELATED"/>
    <property type="match status" value="1"/>
</dbReference>
<feature type="binding site" evidence="5">
    <location>
        <position position="283"/>
    </location>
    <ligand>
        <name>FMN</name>
        <dbReference type="ChEBI" id="CHEBI:58210"/>
    </ligand>
</feature>
<dbReference type="InterPro" id="IPR012133">
    <property type="entry name" value="Alpha-hydoxy_acid_DH_FMN"/>
</dbReference>
<evidence type="ECO:0000256" key="2">
    <source>
        <dbReference type="ARBA" id="ARBA00023002"/>
    </source>
</evidence>
<feature type="binding site" evidence="5">
    <location>
        <position position="285"/>
    </location>
    <ligand>
        <name>glyoxylate</name>
        <dbReference type="ChEBI" id="CHEBI:36655"/>
    </ligand>
</feature>
<dbReference type="GO" id="GO:0016491">
    <property type="term" value="F:oxidoreductase activity"/>
    <property type="evidence" value="ECO:0007669"/>
    <property type="project" value="UniProtKB-KW"/>
</dbReference>
<dbReference type="EMBL" id="RBCJ01000002">
    <property type="protein sequence ID" value="RKN81089.1"/>
    <property type="molecule type" value="Genomic_DNA"/>
</dbReference>
<comment type="caution">
    <text evidence="7">The sequence shown here is derived from an EMBL/GenBank/DDBJ whole genome shotgun (WGS) entry which is preliminary data.</text>
</comment>
<dbReference type="OrthoDB" id="9770452at2"/>
<evidence type="ECO:0000256" key="4">
    <source>
        <dbReference type="PIRSR" id="PIRSR000138-1"/>
    </source>
</evidence>
<keyword evidence="2" id="KW-0560">Oxidoreductase</keyword>
<reference evidence="7 8" key="1">
    <citation type="submission" date="2018-10" db="EMBL/GenBank/DDBJ databases">
        <title>Ulvibacterium marinum gen. nov., sp. nov., a novel marine bacterium of the family Flavobacteriaceae, isolated from a culture of the green alga Ulva prolifera.</title>
        <authorList>
            <person name="Zhang Z."/>
        </authorList>
    </citation>
    <scope>NUCLEOTIDE SEQUENCE [LARGE SCALE GENOMIC DNA]</scope>
    <source>
        <strain evidence="7 8">CCMM003</strain>
    </source>
</reference>
<evidence type="ECO:0000259" key="6">
    <source>
        <dbReference type="PROSITE" id="PS51349"/>
    </source>
</evidence>
<feature type="binding site" evidence="5">
    <location>
        <position position="35"/>
    </location>
    <ligand>
        <name>glyoxylate</name>
        <dbReference type="ChEBI" id="CHEBI:36655"/>
    </ligand>
</feature>
<name>A0A3B0CAT6_9FLAO</name>
<feature type="binding site" evidence="5">
    <location>
        <position position="175"/>
    </location>
    <ligand>
        <name>glyoxylate</name>
        <dbReference type="ChEBI" id="CHEBI:36655"/>
    </ligand>
</feature>
<keyword evidence="8" id="KW-1185">Reference proteome</keyword>
<organism evidence="7 8">
    <name type="scientific">Ulvibacterium marinum</name>
    <dbReference type="NCBI Taxonomy" id="2419782"/>
    <lineage>
        <taxon>Bacteria</taxon>
        <taxon>Pseudomonadati</taxon>
        <taxon>Bacteroidota</taxon>
        <taxon>Flavobacteriia</taxon>
        <taxon>Flavobacteriales</taxon>
        <taxon>Flavobacteriaceae</taxon>
        <taxon>Ulvibacterium</taxon>
    </lineage>
</organism>
<dbReference type="InterPro" id="IPR037396">
    <property type="entry name" value="FMN_HAD"/>
</dbReference>
<dbReference type="Gene3D" id="3.20.20.70">
    <property type="entry name" value="Aldolase class I"/>
    <property type="match status" value="1"/>
</dbReference>
<protein>
    <submittedName>
        <fullName evidence="7">Alpha-hydroxy-acid oxidizing protein</fullName>
    </submittedName>
</protein>
<evidence type="ECO:0000256" key="3">
    <source>
        <dbReference type="ARBA" id="ARBA00024042"/>
    </source>
</evidence>